<accession>A0A336LHV3</accession>
<comment type="function">
    <text evidence="17">This is the non-catalytic component of the active enzyme, which catalyzes the hydrolysis of ATP coupled with the exchange of Na(+) and K(+) ions across the plasma membrane. The beta subunit regulates, through assembly of alpha/beta heterodimers, the number of sodium pumps transported to the plasma membrane.</text>
</comment>
<evidence type="ECO:0000256" key="8">
    <source>
        <dbReference type="ARBA" id="ARBA00022958"/>
    </source>
</evidence>
<sequence length="383" mass="44656">MSNKKNSLQQGYTPYEFPVRKPKTKKSLRELVYDSEKGRILGRTPKNWGTFKPAFPPPIKYLLEKDDSIQSSKKSFKQYSKENDPDFIYVKNWRGELIRVRKSKEKDRKYFAQLIIFYTVFYTVLAALFTICLQALFFTLNDEYPKWQLDESLIGVNPGLGFRPLPDDPDEGSLIFYEAKNQTQVKVWTDRLDKFLEPYRNKTLLPSEGKNQIVCDFDQKPKQNQVCAVEVDSWGPCSPNEGYSYNKSSPCIFLKLNRIYGWEPEFYTEPIDEMPQELKDFINKTPLEQRQQIWVSCDGQDPVDTEALAGGLEYFPKDLHGFPVYFYPYVNTPGYLSPLVAVRLIRPQVHQILNIECKAWAKNIKVQLGRDRLGSVHFEVMVD</sequence>
<protein>
    <submittedName>
        <fullName evidence="20">CSON011439 protein</fullName>
    </submittedName>
</protein>
<gene>
    <name evidence="20" type="primary">CSON011439</name>
</gene>
<dbReference type="EMBL" id="UFQT01000004">
    <property type="protein sequence ID" value="SSX17195.1"/>
    <property type="molecule type" value="Genomic_DNA"/>
</dbReference>
<evidence type="ECO:0000313" key="20">
    <source>
        <dbReference type="EMBL" id="SSX17195.1"/>
    </source>
</evidence>
<dbReference type="InterPro" id="IPR000402">
    <property type="entry name" value="Na/K_ATPase_sub_beta"/>
</dbReference>
<organism evidence="20">
    <name type="scientific">Culicoides sonorensis</name>
    <name type="common">Biting midge</name>
    <dbReference type="NCBI Taxonomy" id="179676"/>
    <lineage>
        <taxon>Eukaryota</taxon>
        <taxon>Metazoa</taxon>
        <taxon>Ecdysozoa</taxon>
        <taxon>Arthropoda</taxon>
        <taxon>Hexapoda</taxon>
        <taxon>Insecta</taxon>
        <taxon>Pterygota</taxon>
        <taxon>Neoptera</taxon>
        <taxon>Endopterygota</taxon>
        <taxon>Diptera</taxon>
        <taxon>Nematocera</taxon>
        <taxon>Chironomoidea</taxon>
        <taxon>Ceratopogonidae</taxon>
        <taxon>Ceratopogoninae</taxon>
        <taxon>Culicoides</taxon>
        <taxon>Monoculicoides</taxon>
    </lineage>
</organism>
<evidence type="ECO:0000313" key="19">
    <source>
        <dbReference type="EMBL" id="SSW96808.1"/>
    </source>
</evidence>
<evidence type="ECO:0000256" key="1">
    <source>
        <dbReference type="ARBA" id="ARBA00004401"/>
    </source>
</evidence>
<dbReference type="PANTHER" id="PTHR11523:SF46">
    <property type="entry name" value="SODIUM_POTASSIUM-TRANSPORTING ATPASE SUBUNIT BETA-2"/>
    <property type="match status" value="1"/>
</dbReference>
<evidence type="ECO:0000256" key="4">
    <source>
        <dbReference type="ARBA" id="ARBA00022475"/>
    </source>
</evidence>
<evidence type="ECO:0000256" key="11">
    <source>
        <dbReference type="ARBA" id="ARBA00023053"/>
    </source>
</evidence>
<evidence type="ECO:0000256" key="3">
    <source>
        <dbReference type="ARBA" id="ARBA00022448"/>
    </source>
</evidence>
<dbReference type="GO" id="GO:0006883">
    <property type="term" value="P:intracellular sodium ion homeostasis"/>
    <property type="evidence" value="ECO:0007669"/>
    <property type="project" value="TreeGrafter"/>
</dbReference>
<evidence type="ECO:0000256" key="7">
    <source>
        <dbReference type="ARBA" id="ARBA00022692"/>
    </source>
</evidence>
<evidence type="ECO:0000256" key="18">
    <source>
        <dbReference type="SAM" id="Phobius"/>
    </source>
</evidence>
<dbReference type="GO" id="GO:0005890">
    <property type="term" value="C:sodium:potassium-exchanging ATPase complex"/>
    <property type="evidence" value="ECO:0007669"/>
    <property type="project" value="InterPro"/>
</dbReference>
<keyword evidence="12" id="KW-0406">Ion transport</keyword>
<keyword evidence="3" id="KW-0813">Transport</keyword>
<keyword evidence="13 18" id="KW-0472">Membrane</keyword>
<feature type="transmembrane region" description="Helical" evidence="18">
    <location>
        <begin position="110"/>
        <end position="138"/>
    </location>
</feature>
<evidence type="ECO:0000256" key="16">
    <source>
        <dbReference type="ARBA" id="ARBA00023201"/>
    </source>
</evidence>
<keyword evidence="7 18" id="KW-0812">Transmembrane</keyword>
<evidence type="ECO:0000256" key="14">
    <source>
        <dbReference type="ARBA" id="ARBA00023157"/>
    </source>
</evidence>
<dbReference type="Pfam" id="PF00287">
    <property type="entry name" value="Na_K-ATPase"/>
    <property type="match status" value="1"/>
</dbReference>
<evidence type="ECO:0000256" key="9">
    <source>
        <dbReference type="ARBA" id="ARBA00022968"/>
    </source>
</evidence>
<keyword evidence="11" id="KW-0915">Sodium</keyword>
<dbReference type="AlphaFoldDB" id="A0A336LHV3"/>
<keyword evidence="4" id="KW-1003">Cell membrane</keyword>
<dbReference type="FunFam" id="2.60.40.1660:FF:000004">
    <property type="entry name" value="sodium/potassium-transporting ATPase subunit beta-2"/>
    <property type="match status" value="1"/>
</dbReference>
<evidence type="ECO:0000256" key="10">
    <source>
        <dbReference type="ARBA" id="ARBA00022989"/>
    </source>
</evidence>
<keyword evidence="9" id="KW-0735">Signal-anchor</keyword>
<comment type="subcellular location">
    <subcellularLocation>
        <location evidence="1">Cell membrane</location>
        <topology evidence="1">Single-pass type II membrane protein</topology>
    </subcellularLocation>
</comment>
<dbReference type="GO" id="GO:0036376">
    <property type="term" value="P:sodium ion export across plasma membrane"/>
    <property type="evidence" value="ECO:0007669"/>
    <property type="project" value="TreeGrafter"/>
</dbReference>
<dbReference type="Gene3D" id="2.60.40.1660">
    <property type="entry name" value="Na, k-atpase alpha subunit"/>
    <property type="match status" value="1"/>
</dbReference>
<evidence type="ECO:0000256" key="2">
    <source>
        <dbReference type="ARBA" id="ARBA00005876"/>
    </source>
</evidence>
<dbReference type="PANTHER" id="PTHR11523">
    <property type="entry name" value="SODIUM/POTASSIUM-DEPENDENT ATPASE BETA SUBUNIT"/>
    <property type="match status" value="1"/>
</dbReference>
<reference evidence="20" key="2">
    <citation type="submission" date="2018-07" db="EMBL/GenBank/DDBJ databases">
        <authorList>
            <person name="Quirk P.G."/>
            <person name="Krulwich T.A."/>
        </authorList>
    </citation>
    <scope>NUCLEOTIDE SEQUENCE</scope>
</reference>
<name>A0A336LHV3_CULSO</name>
<dbReference type="GO" id="GO:1990573">
    <property type="term" value="P:potassium ion import across plasma membrane"/>
    <property type="evidence" value="ECO:0007669"/>
    <property type="project" value="TreeGrafter"/>
</dbReference>
<dbReference type="VEuPathDB" id="VectorBase:CSON011439"/>
<evidence type="ECO:0000256" key="17">
    <source>
        <dbReference type="ARBA" id="ARBA00025540"/>
    </source>
</evidence>
<keyword evidence="15" id="KW-0325">Glycoprotein</keyword>
<keyword evidence="8" id="KW-0630">Potassium</keyword>
<keyword evidence="10 18" id="KW-1133">Transmembrane helix</keyword>
<evidence type="ECO:0000256" key="12">
    <source>
        <dbReference type="ARBA" id="ARBA00023065"/>
    </source>
</evidence>
<evidence type="ECO:0000256" key="13">
    <source>
        <dbReference type="ARBA" id="ARBA00023136"/>
    </source>
</evidence>
<keyword evidence="6" id="KW-0740">Sodium/potassium transport</keyword>
<evidence type="ECO:0000256" key="5">
    <source>
        <dbReference type="ARBA" id="ARBA00022538"/>
    </source>
</evidence>
<dbReference type="GO" id="GO:0030007">
    <property type="term" value="P:intracellular potassium ion homeostasis"/>
    <property type="evidence" value="ECO:0007669"/>
    <property type="project" value="TreeGrafter"/>
</dbReference>
<keyword evidence="5" id="KW-0633">Potassium transport</keyword>
<proteinExistence type="inferred from homology"/>
<evidence type="ECO:0000256" key="15">
    <source>
        <dbReference type="ARBA" id="ARBA00023180"/>
    </source>
</evidence>
<comment type="similarity">
    <text evidence="2">Belongs to the X(+)/potassium ATPases subunit beta family.</text>
</comment>
<reference evidence="19" key="1">
    <citation type="submission" date="2018-04" db="EMBL/GenBank/DDBJ databases">
        <authorList>
            <person name="Go L.Y."/>
            <person name="Mitchell J.A."/>
        </authorList>
    </citation>
    <scope>NUCLEOTIDE SEQUENCE</scope>
    <source>
        <tissue evidence="19">Whole organism</tissue>
    </source>
</reference>
<evidence type="ECO:0000256" key="6">
    <source>
        <dbReference type="ARBA" id="ARBA00022607"/>
    </source>
</evidence>
<dbReference type="GO" id="GO:0001671">
    <property type="term" value="F:ATPase activator activity"/>
    <property type="evidence" value="ECO:0007669"/>
    <property type="project" value="UniProtKB-ARBA"/>
</dbReference>
<keyword evidence="16" id="KW-0739">Sodium transport</keyword>
<dbReference type="EMBL" id="UFQS01000004">
    <property type="protein sequence ID" value="SSW96808.1"/>
    <property type="molecule type" value="Genomic_DNA"/>
</dbReference>
<dbReference type="InterPro" id="IPR038702">
    <property type="entry name" value="Na/K_ATPase_sub_beta_sf"/>
</dbReference>
<keyword evidence="14" id="KW-1015">Disulfide bond</keyword>